<evidence type="ECO:0000313" key="1">
    <source>
        <dbReference type="EMBL" id="GAI48286.1"/>
    </source>
</evidence>
<gene>
    <name evidence="1" type="ORF">S06H3_59295</name>
</gene>
<name>X1Q0K3_9ZZZZ</name>
<proteinExistence type="predicted"/>
<accession>X1Q0K3</accession>
<comment type="caution">
    <text evidence="1">The sequence shown here is derived from an EMBL/GenBank/DDBJ whole genome shotgun (WGS) entry which is preliminary data.</text>
</comment>
<dbReference type="EMBL" id="BARV01038506">
    <property type="protein sequence ID" value="GAI48286.1"/>
    <property type="molecule type" value="Genomic_DNA"/>
</dbReference>
<reference evidence="1" key="1">
    <citation type="journal article" date="2014" name="Front. Microbiol.">
        <title>High frequency of phylogenetically diverse reductive dehalogenase-homologous genes in deep subseafloor sedimentary metagenomes.</title>
        <authorList>
            <person name="Kawai M."/>
            <person name="Futagami T."/>
            <person name="Toyoda A."/>
            <person name="Takaki Y."/>
            <person name="Nishi S."/>
            <person name="Hori S."/>
            <person name="Arai W."/>
            <person name="Tsubouchi T."/>
            <person name="Morono Y."/>
            <person name="Uchiyama I."/>
            <person name="Ito T."/>
            <person name="Fujiyama A."/>
            <person name="Inagaki F."/>
            <person name="Takami H."/>
        </authorList>
    </citation>
    <scope>NUCLEOTIDE SEQUENCE</scope>
    <source>
        <strain evidence="1">Expedition CK06-06</strain>
    </source>
</reference>
<dbReference type="AlphaFoldDB" id="X1Q0K3"/>
<protein>
    <submittedName>
        <fullName evidence="1">Uncharacterized protein</fullName>
    </submittedName>
</protein>
<sequence length="36" mass="4098">MSLASQIKELGEEIGLDVIRITNTESFPETEKYIIE</sequence>
<feature type="non-terminal residue" evidence="1">
    <location>
        <position position="36"/>
    </location>
</feature>
<organism evidence="1">
    <name type="scientific">marine sediment metagenome</name>
    <dbReference type="NCBI Taxonomy" id="412755"/>
    <lineage>
        <taxon>unclassified sequences</taxon>
        <taxon>metagenomes</taxon>
        <taxon>ecological metagenomes</taxon>
    </lineage>
</organism>